<dbReference type="Pfam" id="PF06496">
    <property type="entry name" value="DUF1097"/>
    <property type="match status" value="1"/>
</dbReference>
<dbReference type="RefSeq" id="WP_071141348.1">
    <property type="nucleotide sequence ID" value="NZ_CP035282.1"/>
</dbReference>
<organism evidence="2 3">
    <name type="scientific">Acidilutibacter cellobiosedens</name>
    <dbReference type="NCBI Taxonomy" id="2507161"/>
    <lineage>
        <taxon>Bacteria</taxon>
        <taxon>Bacillati</taxon>
        <taxon>Bacillota</taxon>
        <taxon>Tissierellia</taxon>
        <taxon>Tissierellales</taxon>
        <taxon>Acidilutibacteraceae</taxon>
        <taxon>Acidilutibacter</taxon>
    </lineage>
</organism>
<evidence type="ECO:0000313" key="3">
    <source>
        <dbReference type="Proteomes" id="UP000287969"/>
    </source>
</evidence>
<keyword evidence="1" id="KW-0472">Membrane</keyword>
<protein>
    <submittedName>
        <fullName evidence="2">DUF1097 domain-containing protein</fullName>
    </submittedName>
</protein>
<gene>
    <name evidence="2" type="ORF">EQM13_05790</name>
</gene>
<dbReference type="OrthoDB" id="8588554at2"/>
<keyword evidence="1" id="KW-1133">Transmembrane helix</keyword>
<evidence type="ECO:0000313" key="2">
    <source>
        <dbReference type="EMBL" id="QAT61132.1"/>
    </source>
</evidence>
<dbReference type="Proteomes" id="UP000287969">
    <property type="component" value="Chromosome"/>
</dbReference>
<name>A0A410QAT5_9FIRM</name>
<sequence length="154" mass="16314">MSQIICSAISVGILSGIWGFISSPLGLLCWVGFVGCTSYYASGGKKEGLKKSIICNMTGVLWAMMIIITSEHFGSSVAGAVMTGIFSFVMCAQSKFKLLSFIPGTFCGSFSTFGAGGDWKLVIVSLLCGAALGYFSDMGGIWLHRIYQPSSQKS</sequence>
<dbReference type="EMBL" id="CP035282">
    <property type="protein sequence ID" value="QAT61132.1"/>
    <property type="molecule type" value="Genomic_DNA"/>
</dbReference>
<dbReference type="KEGG" id="spoa:EQM13_05790"/>
<feature type="transmembrane region" description="Helical" evidence="1">
    <location>
        <begin position="17"/>
        <end position="41"/>
    </location>
</feature>
<proteinExistence type="predicted"/>
<dbReference type="AlphaFoldDB" id="A0A410QAT5"/>
<reference evidence="3" key="1">
    <citation type="submission" date="2019-01" db="EMBL/GenBank/DDBJ databases">
        <title>Draft genomes of a novel of Sporanaerobacter strains.</title>
        <authorList>
            <person name="Ma S."/>
        </authorList>
    </citation>
    <scope>NUCLEOTIDE SEQUENCE [LARGE SCALE GENOMIC DNA]</scope>
    <source>
        <strain evidence="3">NJN-17</strain>
    </source>
</reference>
<dbReference type="InterPro" id="IPR009476">
    <property type="entry name" value="DUF1097"/>
</dbReference>
<accession>A0A410QAT5</accession>
<keyword evidence="3" id="KW-1185">Reference proteome</keyword>
<feature type="transmembrane region" description="Helical" evidence="1">
    <location>
        <begin position="121"/>
        <end position="143"/>
    </location>
</feature>
<feature type="transmembrane region" description="Helical" evidence="1">
    <location>
        <begin position="98"/>
        <end position="115"/>
    </location>
</feature>
<evidence type="ECO:0000256" key="1">
    <source>
        <dbReference type="SAM" id="Phobius"/>
    </source>
</evidence>
<keyword evidence="1" id="KW-0812">Transmembrane</keyword>
<feature type="transmembrane region" description="Helical" evidence="1">
    <location>
        <begin position="75"/>
        <end position="91"/>
    </location>
</feature>